<evidence type="ECO:0000313" key="2">
    <source>
        <dbReference type="Proteomes" id="UP000281406"/>
    </source>
</evidence>
<gene>
    <name evidence="1" type="ORF">DPX16_16110</name>
</gene>
<dbReference type="AlphaFoldDB" id="A0A3N0YPQ5"/>
<protein>
    <submittedName>
        <fullName evidence="1">Uncharacterized protein</fullName>
    </submittedName>
</protein>
<keyword evidence="2" id="KW-1185">Reference proteome</keyword>
<organism evidence="1 2">
    <name type="scientific">Anabarilius grahami</name>
    <name type="common">Kanglang fish</name>
    <name type="synonym">Barilius grahami</name>
    <dbReference type="NCBI Taxonomy" id="495550"/>
    <lineage>
        <taxon>Eukaryota</taxon>
        <taxon>Metazoa</taxon>
        <taxon>Chordata</taxon>
        <taxon>Craniata</taxon>
        <taxon>Vertebrata</taxon>
        <taxon>Euteleostomi</taxon>
        <taxon>Actinopterygii</taxon>
        <taxon>Neopterygii</taxon>
        <taxon>Teleostei</taxon>
        <taxon>Ostariophysi</taxon>
        <taxon>Cypriniformes</taxon>
        <taxon>Xenocyprididae</taxon>
        <taxon>Xenocypridinae</taxon>
        <taxon>Xenocypridinae incertae sedis</taxon>
        <taxon>Anabarilius</taxon>
    </lineage>
</organism>
<comment type="caution">
    <text evidence="1">The sequence shown here is derived from an EMBL/GenBank/DDBJ whole genome shotgun (WGS) entry which is preliminary data.</text>
</comment>
<dbReference type="EMBL" id="RJVU01035287">
    <property type="protein sequence ID" value="ROL47738.1"/>
    <property type="molecule type" value="Genomic_DNA"/>
</dbReference>
<reference evidence="1 2" key="1">
    <citation type="submission" date="2018-10" db="EMBL/GenBank/DDBJ databases">
        <title>Genome assembly for a Yunnan-Guizhou Plateau 3E fish, Anabarilius grahami (Regan), and its evolutionary and genetic applications.</title>
        <authorList>
            <person name="Jiang W."/>
        </authorList>
    </citation>
    <scope>NUCLEOTIDE SEQUENCE [LARGE SCALE GENOMIC DNA]</scope>
    <source>
        <strain evidence="1">AG-KIZ</strain>
        <tissue evidence="1">Muscle</tissue>
    </source>
</reference>
<name>A0A3N0YPQ5_ANAGA</name>
<dbReference type="Proteomes" id="UP000281406">
    <property type="component" value="Unassembled WGS sequence"/>
</dbReference>
<sequence length="321" mass="35146">MGNHPCTPTPATIDSIYKVAQDNGILPDITLDGTVANLLSLNSSIALNLQYAAVQQSLTTDQLVALDTNLTSIFGQSTNVSYGGVGVVALALSFLLEALVSGIVGQTDGGTTDPFKKAFGSDNSSEIASIASEYLKLVSKKANNIEEMGEITELYDQKLKYALIELYESMTLDQQLNTDSIKQWINGAAIHLHMRIHGIRLASVPKGTAESLRLSYRTGLARLIQLYNGYLRQYVRERSTTQVPPVKAGFLIVEPGKKVRHRVVHNTCQSQAIATAVVARILSAQDIGKTEIFFDEAGQILDRLLQQRDTFEPHRQQKIKS</sequence>
<evidence type="ECO:0000313" key="1">
    <source>
        <dbReference type="EMBL" id="ROL47738.1"/>
    </source>
</evidence>
<dbReference type="OrthoDB" id="8677105at2759"/>
<accession>A0A3N0YPQ5</accession>
<proteinExistence type="predicted"/>